<dbReference type="GeneID" id="98063311"/>
<name>A0A2K9P5E0_9FIRM</name>
<dbReference type="KEGG" id="mpec:B9O19_01932"/>
<dbReference type="PANTHER" id="PTHR34297:SF2">
    <property type="entry name" value="ASP23_GLS24 FAMILY ENVELOPE STRESS RESPONSE PROTEIN"/>
    <property type="match status" value="1"/>
</dbReference>
<gene>
    <name evidence="2" type="ORF">B9O19_01932</name>
</gene>
<dbReference type="Pfam" id="PF03780">
    <property type="entry name" value="Asp23"/>
    <property type="match status" value="1"/>
</dbReference>
<dbReference type="AlphaFoldDB" id="A0A2K9P5E0"/>
<proteinExistence type="inferred from homology"/>
<dbReference type="EMBL" id="CP020991">
    <property type="protein sequence ID" value="AUO20079.1"/>
    <property type="molecule type" value="Genomic_DNA"/>
</dbReference>
<evidence type="ECO:0000256" key="1">
    <source>
        <dbReference type="ARBA" id="ARBA00005721"/>
    </source>
</evidence>
<dbReference type="OrthoDB" id="9793465at2"/>
<comment type="similarity">
    <text evidence="1">Belongs to the asp23 family.</text>
</comment>
<reference evidence="2 3" key="1">
    <citation type="submission" date="2017-04" db="EMBL/GenBank/DDBJ databases">
        <title>Monoglobus pectinilyticus 14 draft genome.</title>
        <authorList>
            <person name="Kim C."/>
            <person name="Rosendale D.I."/>
            <person name="Kelly W.J."/>
            <person name="Tannock G.W."/>
            <person name="Patchett M.L."/>
            <person name="Jordens J.Z."/>
        </authorList>
    </citation>
    <scope>NUCLEOTIDE SEQUENCE [LARGE SCALE GENOMIC DNA]</scope>
    <source>
        <strain evidence="2 3">14</strain>
    </source>
</reference>
<protein>
    <submittedName>
        <fullName evidence="2">Alkaline-shock protein</fullName>
    </submittedName>
</protein>
<evidence type="ECO:0000313" key="2">
    <source>
        <dbReference type="EMBL" id="AUO20079.1"/>
    </source>
</evidence>
<dbReference type="PANTHER" id="PTHR34297">
    <property type="entry name" value="HYPOTHETICAL CYTOSOLIC PROTEIN-RELATED"/>
    <property type="match status" value="1"/>
</dbReference>
<organism evidence="2 3">
    <name type="scientific">Monoglobus pectinilyticus</name>
    <dbReference type="NCBI Taxonomy" id="1981510"/>
    <lineage>
        <taxon>Bacteria</taxon>
        <taxon>Bacillati</taxon>
        <taxon>Bacillota</taxon>
        <taxon>Clostridia</taxon>
        <taxon>Monoglobales</taxon>
        <taxon>Monoglobaceae</taxon>
        <taxon>Monoglobus</taxon>
    </lineage>
</organism>
<sequence length="117" mass="12446">MSGKFDNSRGNVKIANSVIAKIAGYAATSCYGVVGMATSGGKDGIAKLLKREMMDRGVKVKLGENGIDISLYIIVEYGTNINAIGEVIRSSVKYKVEEMSGLNVNTVDVNVEGIRVN</sequence>
<evidence type="ECO:0000313" key="3">
    <source>
        <dbReference type="Proteomes" id="UP000235589"/>
    </source>
</evidence>
<keyword evidence="3" id="KW-1185">Reference proteome</keyword>
<accession>A0A2K9P5E0</accession>
<dbReference type="Proteomes" id="UP000235589">
    <property type="component" value="Chromosome"/>
</dbReference>
<dbReference type="InterPro" id="IPR005531">
    <property type="entry name" value="Asp23"/>
</dbReference>
<dbReference type="RefSeq" id="WP_102366224.1">
    <property type="nucleotide sequence ID" value="NZ_CP020991.1"/>
</dbReference>